<dbReference type="RefSeq" id="XP_047762306.1">
    <property type="nucleotide sequence ID" value="XM_047904886.1"/>
</dbReference>
<evidence type="ECO:0000313" key="2">
    <source>
        <dbReference type="EMBL" id="UJO17940.1"/>
    </source>
</evidence>
<feature type="region of interest" description="Disordered" evidence="1">
    <location>
        <begin position="198"/>
        <end position="293"/>
    </location>
</feature>
<feature type="compositionally biased region" description="Low complexity" evidence="1">
    <location>
        <begin position="199"/>
        <end position="210"/>
    </location>
</feature>
<dbReference type="EMBL" id="CP090167">
    <property type="protein sequence ID" value="UJO17940.1"/>
    <property type="molecule type" value="Genomic_DNA"/>
</dbReference>
<evidence type="ECO:0000256" key="1">
    <source>
        <dbReference type="SAM" id="MobiDB-lite"/>
    </source>
</evidence>
<gene>
    <name evidence="2" type="ORF">CLAFUR5_05738</name>
</gene>
<feature type="region of interest" description="Disordered" evidence="1">
    <location>
        <begin position="349"/>
        <end position="386"/>
    </location>
</feature>
<organism evidence="2 3">
    <name type="scientific">Passalora fulva</name>
    <name type="common">Tomato leaf mold</name>
    <name type="synonym">Cladosporium fulvum</name>
    <dbReference type="NCBI Taxonomy" id="5499"/>
    <lineage>
        <taxon>Eukaryota</taxon>
        <taxon>Fungi</taxon>
        <taxon>Dikarya</taxon>
        <taxon>Ascomycota</taxon>
        <taxon>Pezizomycotina</taxon>
        <taxon>Dothideomycetes</taxon>
        <taxon>Dothideomycetidae</taxon>
        <taxon>Mycosphaerellales</taxon>
        <taxon>Mycosphaerellaceae</taxon>
        <taxon>Fulvia</taxon>
    </lineage>
</organism>
<evidence type="ECO:0000313" key="3">
    <source>
        <dbReference type="Proteomes" id="UP000756132"/>
    </source>
</evidence>
<accession>A0A9Q8P954</accession>
<feature type="compositionally biased region" description="Low complexity" evidence="1">
    <location>
        <begin position="112"/>
        <end position="126"/>
    </location>
</feature>
<feature type="region of interest" description="Disordered" evidence="1">
    <location>
        <begin position="413"/>
        <end position="440"/>
    </location>
</feature>
<dbReference type="GeneID" id="71985616"/>
<feature type="region of interest" description="Disordered" evidence="1">
    <location>
        <begin position="81"/>
        <end position="100"/>
    </location>
</feature>
<feature type="compositionally biased region" description="Polar residues" evidence="1">
    <location>
        <begin position="353"/>
        <end position="378"/>
    </location>
</feature>
<dbReference type="Proteomes" id="UP000756132">
    <property type="component" value="Chromosome 5"/>
</dbReference>
<reference evidence="2" key="1">
    <citation type="submission" date="2021-12" db="EMBL/GenBank/DDBJ databases">
        <authorList>
            <person name="Zaccaron A."/>
            <person name="Stergiopoulos I."/>
        </authorList>
    </citation>
    <scope>NUCLEOTIDE SEQUENCE</scope>
    <source>
        <strain evidence="2">Race5_Kim</strain>
    </source>
</reference>
<feature type="region of interest" description="Disordered" evidence="1">
    <location>
        <begin position="469"/>
        <end position="551"/>
    </location>
</feature>
<dbReference type="AlphaFoldDB" id="A0A9Q8P954"/>
<feature type="compositionally biased region" description="Polar residues" evidence="1">
    <location>
        <begin position="431"/>
        <end position="440"/>
    </location>
</feature>
<keyword evidence="3" id="KW-1185">Reference proteome</keyword>
<sequence>MHTRSIIAATIGVAGIANALPALSQRAEQGWAGGGGPGGNLGEAIGDIVDASMNHGDDNDWHGSHYGGRCDPRFEDCGDWAPGGHRGYRPQRYNDDDDWSWKRDAQADESQLRQYRPQQQQQSRPQQNDDDDEADNCQAQCIQYCQTFLNEEAPQCAQECPQQCNQINSQSTVDPQGLASSGEAFCAIFDQYADDQQIDPDQLNDNQDQDGFSQWQSVQGDGRGDRQSLSSNQVQDQDRDTNQKRGLPGLDLLNGIGGGADQVQTSNQQSENTGFGSDSGRTSGYRTNSYGTDGYGTENNLENNQVQNSNGGGVLNPLSSLSSVGGITDGLVKEKRQLPGLSLLNGIGGGGVQNQESTQSVNGFNPDSELENNQVQSSNGGGVLNPLSSLTSGSGIIKRQGGSGIGSVVGNPLNILGGSQRQQQAQSNRQTAGDNSNMDNTQLAEQDLGTSRINSDDEDENDFGDQRLETSQLSSGDGEDNQVGNQRFGASQVDATGRGGSRAGTSGFQADGFRTSGAGRGSVVGGTPSNSKCPLWVKSGQQQRVPTPYKA</sequence>
<feature type="compositionally biased region" description="Polar residues" evidence="1">
    <location>
        <begin position="262"/>
        <end position="291"/>
    </location>
</feature>
<name>A0A9Q8P954_PASFU</name>
<feature type="compositionally biased region" description="Low complexity" evidence="1">
    <location>
        <begin position="419"/>
        <end position="430"/>
    </location>
</feature>
<feature type="region of interest" description="Disordered" evidence="1">
    <location>
        <begin position="105"/>
        <end position="133"/>
    </location>
</feature>
<protein>
    <submittedName>
        <fullName evidence="2">Uncharacterized protein</fullName>
    </submittedName>
</protein>
<proteinExistence type="predicted"/>
<reference evidence="2" key="2">
    <citation type="journal article" date="2022" name="Microb. Genom.">
        <title>A chromosome-scale genome assembly of the tomato pathogen Cladosporium fulvum reveals a compartmentalized genome architecture and the presence of a dispensable chromosome.</title>
        <authorList>
            <person name="Zaccaron A.Z."/>
            <person name="Chen L.H."/>
            <person name="Samaras A."/>
            <person name="Stergiopoulos I."/>
        </authorList>
    </citation>
    <scope>NUCLEOTIDE SEQUENCE</scope>
    <source>
        <strain evidence="2">Race5_Kim</strain>
    </source>
</reference>
<dbReference type="KEGG" id="ffu:CLAFUR5_05738"/>